<reference evidence="1" key="1">
    <citation type="submission" date="2018-02" db="EMBL/GenBank/DDBJ databases">
        <title>Rhizophora mucronata_Transcriptome.</title>
        <authorList>
            <person name="Meera S.P."/>
            <person name="Sreeshan A."/>
            <person name="Augustine A."/>
        </authorList>
    </citation>
    <scope>NUCLEOTIDE SEQUENCE</scope>
    <source>
        <tissue evidence="1">Leaf</tissue>
    </source>
</reference>
<proteinExistence type="predicted"/>
<evidence type="ECO:0000313" key="1">
    <source>
        <dbReference type="EMBL" id="MBX10747.1"/>
    </source>
</evidence>
<dbReference type="AlphaFoldDB" id="A0A2P2KYD9"/>
<sequence length="72" mass="8332">MKEVHFAFYFYFLNLSSKVFFTFHSCNCPNNISLPIDAHLTNYSQQGSMLGAIFLGQTSLKQNRNPRPKEIK</sequence>
<organism evidence="1">
    <name type="scientific">Rhizophora mucronata</name>
    <name type="common">Asiatic mangrove</name>
    <dbReference type="NCBI Taxonomy" id="61149"/>
    <lineage>
        <taxon>Eukaryota</taxon>
        <taxon>Viridiplantae</taxon>
        <taxon>Streptophyta</taxon>
        <taxon>Embryophyta</taxon>
        <taxon>Tracheophyta</taxon>
        <taxon>Spermatophyta</taxon>
        <taxon>Magnoliopsida</taxon>
        <taxon>eudicotyledons</taxon>
        <taxon>Gunneridae</taxon>
        <taxon>Pentapetalae</taxon>
        <taxon>rosids</taxon>
        <taxon>fabids</taxon>
        <taxon>Malpighiales</taxon>
        <taxon>Rhizophoraceae</taxon>
        <taxon>Rhizophora</taxon>
    </lineage>
</organism>
<accession>A0A2P2KYD9</accession>
<name>A0A2P2KYD9_RHIMU</name>
<protein>
    <submittedName>
        <fullName evidence="1">Uncharacterized protein</fullName>
    </submittedName>
</protein>
<dbReference type="EMBL" id="GGEC01030263">
    <property type="protein sequence ID" value="MBX10747.1"/>
    <property type="molecule type" value="Transcribed_RNA"/>
</dbReference>